<dbReference type="GO" id="GO:0016020">
    <property type="term" value="C:membrane"/>
    <property type="evidence" value="ECO:0007669"/>
    <property type="project" value="UniProtKB-SubCell"/>
</dbReference>
<evidence type="ECO:0000313" key="10">
    <source>
        <dbReference type="Proteomes" id="UP001201262"/>
    </source>
</evidence>
<evidence type="ECO:0000256" key="2">
    <source>
        <dbReference type="ARBA" id="ARBA00022692"/>
    </source>
</evidence>
<keyword evidence="10" id="KW-1185">Reference proteome</keyword>
<feature type="region of interest" description="Disordered" evidence="6">
    <location>
        <begin position="294"/>
        <end position="317"/>
    </location>
</feature>
<accession>A0AAD4Q4U4</accession>
<feature type="transmembrane region" description="Helical" evidence="7">
    <location>
        <begin position="234"/>
        <end position="259"/>
    </location>
</feature>
<evidence type="ECO:0000256" key="3">
    <source>
        <dbReference type="ARBA" id="ARBA00022989"/>
    </source>
</evidence>
<sequence length="342" mass="38509">MATTHGSYQAQNKAGTITITVLAVIFLALRFLARWVNNRCYGVDDILLCFAMVTEFALLGLNLSAVRLGMGLHIEDFPLENLVIVLKLSFAFEYIYSFTMSAVKLSVLVMYYRIFIDRPTRIGIYIVGTFVTSWLLASIVANIFQCVPVAKYWNTTLPGHCMNRTVYFVMGSAPHILSDIAMLCLPVRCVWKLHTSVTHRIAIIGIFLLGSFVTFTTCYRMVPLLTYDQIDTTYSGSVSITWTIIEVSSGIISACLPTLRPVLKLASRRFDSTKAGATKNSYQSLNRVPENNAATQNRRIITAKPSQEEDSLRHQPSDEYLLDRWNSTSIYPKMPERTHLST</sequence>
<evidence type="ECO:0000256" key="4">
    <source>
        <dbReference type="ARBA" id="ARBA00023136"/>
    </source>
</evidence>
<dbReference type="InterPro" id="IPR052337">
    <property type="entry name" value="SAT4-like"/>
</dbReference>
<feature type="transmembrane region" description="Helical" evidence="7">
    <location>
        <begin position="201"/>
        <end position="222"/>
    </location>
</feature>
<feature type="compositionally biased region" description="Basic and acidic residues" evidence="6">
    <location>
        <begin position="306"/>
        <end position="317"/>
    </location>
</feature>
<dbReference type="RefSeq" id="XP_046076388.1">
    <property type="nucleotide sequence ID" value="XM_046215104.1"/>
</dbReference>
<evidence type="ECO:0000256" key="1">
    <source>
        <dbReference type="ARBA" id="ARBA00004141"/>
    </source>
</evidence>
<dbReference type="EMBL" id="JAJTJA010000002">
    <property type="protein sequence ID" value="KAH8703370.1"/>
    <property type="molecule type" value="Genomic_DNA"/>
</dbReference>
<gene>
    <name evidence="9" type="ORF">BGW36DRAFT_369246</name>
</gene>
<dbReference type="AlphaFoldDB" id="A0AAD4Q4U4"/>
<keyword evidence="2 7" id="KW-0812">Transmembrane</keyword>
<proteinExistence type="inferred from homology"/>
<feature type="transmembrane region" description="Helical" evidence="7">
    <location>
        <begin position="165"/>
        <end position="189"/>
    </location>
</feature>
<reference evidence="9" key="1">
    <citation type="submission" date="2021-12" db="EMBL/GenBank/DDBJ databases">
        <title>Convergent genome expansion in fungi linked to evolution of root-endophyte symbiosis.</title>
        <authorList>
            <consortium name="DOE Joint Genome Institute"/>
            <person name="Ke Y.-H."/>
            <person name="Bonito G."/>
            <person name="Liao H.-L."/>
            <person name="Looney B."/>
            <person name="Rojas-Flechas A."/>
            <person name="Nash J."/>
            <person name="Hameed K."/>
            <person name="Schadt C."/>
            <person name="Martin F."/>
            <person name="Crous P.W."/>
            <person name="Miettinen O."/>
            <person name="Magnuson J.K."/>
            <person name="Labbe J."/>
            <person name="Jacobson D."/>
            <person name="Doktycz M.J."/>
            <person name="Veneault-Fourrey C."/>
            <person name="Kuo A."/>
            <person name="Mondo S."/>
            <person name="Calhoun S."/>
            <person name="Riley R."/>
            <person name="Ohm R."/>
            <person name="LaButti K."/>
            <person name="Andreopoulos B."/>
            <person name="Pangilinan J."/>
            <person name="Nolan M."/>
            <person name="Tritt A."/>
            <person name="Clum A."/>
            <person name="Lipzen A."/>
            <person name="Daum C."/>
            <person name="Barry K."/>
            <person name="Grigoriev I.V."/>
            <person name="Vilgalys R."/>
        </authorList>
    </citation>
    <scope>NUCLEOTIDE SEQUENCE</scope>
    <source>
        <strain evidence="9">PMI_201</strain>
    </source>
</reference>
<feature type="domain" description="Rhodopsin" evidence="8">
    <location>
        <begin position="29"/>
        <end position="264"/>
    </location>
</feature>
<comment type="caution">
    <text evidence="9">The sequence shown here is derived from an EMBL/GenBank/DDBJ whole genome shotgun (WGS) entry which is preliminary data.</text>
</comment>
<dbReference type="GeneID" id="70245391"/>
<organism evidence="9 10">
    <name type="scientific">Talaromyces proteolyticus</name>
    <dbReference type="NCBI Taxonomy" id="1131652"/>
    <lineage>
        <taxon>Eukaryota</taxon>
        <taxon>Fungi</taxon>
        <taxon>Dikarya</taxon>
        <taxon>Ascomycota</taxon>
        <taxon>Pezizomycotina</taxon>
        <taxon>Eurotiomycetes</taxon>
        <taxon>Eurotiomycetidae</taxon>
        <taxon>Eurotiales</taxon>
        <taxon>Trichocomaceae</taxon>
        <taxon>Talaromyces</taxon>
        <taxon>Talaromyces sect. Bacilispori</taxon>
    </lineage>
</organism>
<protein>
    <recommendedName>
        <fullName evidence="8">Rhodopsin domain-containing protein</fullName>
    </recommendedName>
</protein>
<dbReference type="InterPro" id="IPR049326">
    <property type="entry name" value="Rhodopsin_dom_fungi"/>
</dbReference>
<dbReference type="PANTHER" id="PTHR33048">
    <property type="entry name" value="PTH11-LIKE INTEGRAL MEMBRANE PROTEIN (AFU_ORTHOLOGUE AFUA_5G11245)"/>
    <property type="match status" value="1"/>
</dbReference>
<dbReference type="PANTHER" id="PTHR33048:SF47">
    <property type="entry name" value="INTEGRAL MEMBRANE PROTEIN-RELATED"/>
    <property type="match status" value="1"/>
</dbReference>
<keyword evidence="3 7" id="KW-1133">Transmembrane helix</keyword>
<comment type="similarity">
    <text evidence="5">Belongs to the SAT4 family.</text>
</comment>
<dbReference type="Proteomes" id="UP001201262">
    <property type="component" value="Unassembled WGS sequence"/>
</dbReference>
<evidence type="ECO:0000256" key="6">
    <source>
        <dbReference type="SAM" id="MobiDB-lite"/>
    </source>
</evidence>
<evidence type="ECO:0000256" key="7">
    <source>
        <dbReference type="SAM" id="Phobius"/>
    </source>
</evidence>
<evidence type="ECO:0000313" key="9">
    <source>
        <dbReference type="EMBL" id="KAH8703370.1"/>
    </source>
</evidence>
<comment type="subcellular location">
    <subcellularLocation>
        <location evidence="1">Membrane</location>
        <topology evidence="1">Multi-pass membrane protein</topology>
    </subcellularLocation>
</comment>
<feature type="transmembrane region" description="Helical" evidence="7">
    <location>
        <begin position="94"/>
        <end position="112"/>
    </location>
</feature>
<dbReference type="Pfam" id="PF20684">
    <property type="entry name" value="Fung_rhodopsin"/>
    <property type="match status" value="1"/>
</dbReference>
<feature type="transmembrane region" description="Helical" evidence="7">
    <location>
        <begin position="124"/>
        <end position="145"/>
    </location>
</feature>
<name>A0AAD4Q4U4_9EURO</name>
<evidence type="ECO:0000256" key="5">
    <source>
        <dbReference type="ARBA" id="ARBA00038359"/>
    </source>
</evidence>
<keyword evidence="4 7" id="KW-0472">Membrane</keyword>
<feature type="transmembrane region" description="Helical" evidence="7">
    <location>
        <begin position="45"/>
        <end position="74"/>
    </location>
</feature>
<evidence type="ECO:0000259" key="8">
    <source>
        <dbReference type="Pfam" id="PF20684"/>
    </source>
</evidence>
<feature type="transmembrane region" description="Helical" evidence="7">
    <location>
        <begin position="14"/>
        <end position="33"/>
    </location>
</feature>